<evidence type="ECO:0000313" key="2">
    <source>
        <dbReference type="Proteomes" id="UP001054854"/>
    </source>
</evidence>
<comment type="caution">
    <text evidence="1">The sequence shown here is derived from an EMBL/GenBank/DDBJ whole genome shotgun (WGS) entry which is preliminary data.</text>
</comment>
<keyword evidence="2" id="KW-1185">Reference proteome</keyword>
<evidence type="ECO:0008006" key="3">
    <source>
        <dbReference type="Google" id="ProtNLM"/>
    </source>
</evidence>
<protein>
    <recommendedName>
        <fullName evidence="3">N-acetyltransferase domain-containing protein</fullName>
    </recommendedName>
</protein>
<dbReference type="InterPro" id="IPR027365">
    <property type="entry name" value="GNAT_acetyltra_YdfB-like"/>
</dbReference>
<sequence length="237" mass="25662">MDWDEERLLSLEVDANYGLAPNSGGLPALLKDPTVLAVCAWSPRARLLALGSGIAHRARMNGWDQAYSPGRPPDPLVRLAASQDDQAVSVEGGPCFVFPPHLAAPDPAPLPVIVSTADGKIAAQELVRPDNWQPGEWSELINGRFGEWAMAVHDNQPVSICHTPASNSTAAEAGIWTRADFRGRGLAPAVVAAWSQRECRNKDVLFYSTTATNHASQSVARSLRLIPLGWIWTARWS</sequence>
<dbReference type="Pfam" id="PF12746">
    <property type="entry name" value="GNAT_acetyltran"/>
    <property type="match status" value="1"/>
</dbReference>
<dbReference type="EMBL" id="BNEK01000002">
    <property type="protein sequence ID" value="GHJ26716.1"/>
    <property type="molecule type" value="Genomic_DNA"/>
</dbReference>
<organism evidence="1 2">
    <name type="scientific">Streptomyces hygroscopicus</name>
    <dbReference type="NCBI Taxonomy" id="1912"/>
    <lineage>
        <taxon>Bacteria</taxon>
        <taxon>Bacillati</taxon>
        <taxon>Actinomycetota</taxon>
        <taxon>Actinomycetes</taxon>
        <taxon>Kitasatosporales</taxon>
        <taxon>Streptomycetaceae</taxon>
        <taxon>Streptomyces</taxon>
        <taxon>Streptomyces violaceusniger group</taxon>
    </lineage>
</organism>
<dbReference type="InterPro" id="IPR016181">
    <property type="entry name" value="Acyl_CoA_acyltransferase"/>
</dbReference>
<name>A0ABQ3TTR4_STRHY</name>
<dbReference type="Proteomes" id="UP001054854">
    <property type="component" value="Unassembled WGS sequence"/>
</dbReference>
<reference evidence="1" key="1">
    <citation type="submission" date="2024-05" db="EMBL/GenBank/DDBJ databases">
        <title>Whole genome shotgun sequence of Streptomyces hygroscopicus NBRC 113678.</title>
        <authorList>
            <person name="Komaki H."/>
            <person name="Tamura T."/>
        </authorList>
    </citation>
    <scope>NUCLEOTIDE SEQUENCE</scope>
    <source>
        <strain evidence="1">N11-34</strain>
    </source>
</reference>
<accession>A0ABQ3TTR4</accession>
<evidence type="ECO:0000313" key="1">
    <source>
        <dbReference type="EMBL" id="GHJ26716.1"/>
    </source>
</evidence>
<dbReference type="SUPFAM" id="SSF55729">
    <property type="entry name" value="Acyl-CoA N-acyltransferases (Nat)"/>
    <property type="match status" value="1"/>
</dbReference>
<proteinExistence type="predicted"/>
<dbReference type="RefSeq" id="WP_236256125.1">
    <property type="nucleotide sequence ID" value="NZ_BNEK01000002.1"/>
</dbReference>
<dbReference type="Gene3D" id="3.40.630.30">
    <property type="match status" value="1"/>
</dbReference>
<gene>
    <name evidence="1" type="ORF">TPA0910_11490</name>
</gene>